<name>A0A0Q3WXG2_9BACI</name>
<evidence type="ECO:0000259" key="5">
    <source>
        <dbReference type="PROSITE" id="PS50943"/>
    </source>
</evidence>
<comment type="subcellular location">
    <subcellularLocation>
        <location evidence="1">Endomembrane system</location>
        <topology evidence="1">Multi-pass membrane protein</topology>
    </subcellularLocation>
</comment>
<dbReference type="InterPro" id="IPR001387">
    <property type="entry name" value="Cro/C1-type_HTH"/>
</dbReference>
<feature type="domain" description="HTH cro/C1-type" evidence="5">
    <location>
        <begin position="14"/>
        <end position="68"/>
    </location>
</feature>
<dbReference type="AlphaFoldDB" id="A0A0Q3WXG2"/>
<dbReference type="RefSeq" id="WP_055738880.1">
    <property type="nucleotide sequence ID" value="NZ_JAAIWL010000021.1"/>
</dbReference>
<dbReference type="InterPro" id="IPR010982">
    <property type="entry name" value="Lambda_DNA-bd_dom_sf"/>
</dbReference>
<dbReference type="InterPro" id="IPR010652">
    <property type="entry name" value="DUF1232"/>
</dbReference>
<dbReference type="OrthoDB" id="9793277at2"/>
<dbReference type="Proteomes" id="UP000051888">
    <property type="component" value="Unassembled WGS sequence"/>
</dbReference>
<proteinExistence type="predicted"/>
<dbReference type="SMART" id="SM00530">
    <property type="entry name" value="HTH_XRE"/>
    <property type="match status" value="1"/>
</dbReference>
<dbReference type="CDD" id="cd00093">
    <property type="entry name" value="HTH_XRE"/>
    <property type="match status" value="1"/>
</dbReference>
<dbReference type="PROSITE" id="PS50943">
    <property type="entry name" value="HTH_CROC1"/>
    <property type="match status" value="1"/>
</dbReference>
<reference evidence="6 7" key="1">
    <citation type="submission" date="2015-09" db="EMBL/GenBank/DDBJ databases">
        <title>Genome sequencing project for genomic taxonomy and phylogenomics of Bacillus-like bacteria.</title>
        <authorList>
            <person name="Liu B."/>
            <person name="Wang J."/>
            <person name="Zhu Y."/>
            <person name="Liu G."/>
            <person name="Chen Q."/>
            <person name="Chen Z."/>
            <person name="Lan J."/>
            <person name="Che J."/>
            <person name="Ge C."/>
            <person name="Shi H."/>
            <person name="Pan Z."/>
            <person name="Liu X."/>
        </authorList>
    </citation>
    <scope>NUCLEOTIDE SEQUENCE [LARGE SCALE GENOMIC DNA]</scope>
    <source>
        <strain evidence="6 7">LMG 18435</strain>
    </source>
</reference>
<dbReference type="GO" id="GO:0012505">
    <property type="term" value="C:endomembrane system"/>
    <property type="evidence" value="ECO:0007669"/>
    <property type="project" value="UniProtKB-SubCell"/>
</dbReference>
<dbReference type="PATRIC" id="fig|157838.3.peg.1407"/>
<keyword evidence="7" id="KW-1185">Reference proteome</keyword>
<keyword evidence="3" id="KW-1133">Transmembrane helix</keyword>
<accession>A0A0Q3WXG2</accession>
<evidence type="ECO:0000256" key="1">
    <source>
        <dbReference type="ARBA" id="ARBA00004127"/>
    </source>
</evidence>
<evidence type="ECO:0000256" key="4">
    <source>
        <dbReference type="ARBA" id="ARBA00023136"/>
    </source>
</evidence>
<keyword evidence="6" id="KW-0238">DNA-binding</keyword>
<evidence type="ECO:0000313" key="6">
    <source>
        <dbReference type="EMBL" id="KQL53154.1"/>
    </source>
</evidence>
<dbReference type="SUPFAM" id="SSF47413">
    <property type="entry name" value="lambda repressor-like DNA-binding domains"/>
    <property type="match status" value="1"/>
</dbReference>
<evidence type="ECO:0000256" key="3">
    <source>
        <dbReference type="ARBA" id="ARBA00022989"/>
    </source>
</evidence>
<dbReference type="Gene3D" id="1.10.260.40">
    <property type="entry name" value="lambda repressor-like DNA-binding domains"/>
    <property type="match status" value="1"/>
</dbReference>
<keyword evidence="4" id="KW-0472">Membrane</keyword>
<comment type="caution">
    <text evidence="6">The sequence shown here is derived from an EMBL/GenBank/DDBJ whole genome shotgun (WGS) entry which is preliminary data.</text>
</comment>
<evidence type="ECO:0000256" key="2">
    <source>
        <dbReference type="ARBA" id="ARBA00022692"/>
    </source>
</evidence>
<keyword evidence="2" id="KW-0812">Transmembrane</keyword>
<organism evidence="6 7">
    <name type="scientific">Heyndrickxia shackletonii</name>
    <dbReference type="NCBI Taxonomy" id="157838"/>
    <lineage>
        <taxon>Bacteria</taxon>
        <taxon>Bacillati</taxon>
        <taxon>Bacillota</taxon>
        <taxon>Bacilli</taxon>
        <taxon>Bacillales</taxon>
        <taxon>Bacillaceae</taxon>
        <taxon>Heyndrickxia</taxon>
    </lineage>
</organism>
<sequence length="214" mass="23973">MSENGDINHLGPLLKAILKDQSLSMRKFSELTNIDTATISRIINGKRKATPAHLQKFAECLGIPLAKLLVAAGYPIEQDGQNDQSDIQLSVASIQSFLESSNIYDRNFTIDNIKNQLTKYEQYSQTEEGKETILTGFEEKLQKVGSIGPFINQLKNMYDKFRLSKGTPRELVIIGSALIYFILPVDVIPDYIFPIGYLDDATAVQIVLKLLMKD</sequence>
<dbReference type="GO" id="GO:0003677">
    <property type="term" value="F:DNA binding"/>
    <property type="evidence" value="ECO:0007669"/>
    <property type="project" value="UniProtKB-KW"/>
</dbReference>
<dbReference type="EMBL" id="LJJC01000004">
    <property type="protein sequence ID" value="KQL53154.1"/>
    <property type="molecule type" value="Genomic_DNA"/>
</dbReference>
<evidence type="ECO:0000313" key="7">
    <source>
        <dbReference type="Proteomes" id="UP000051888"/>
    </source>
</evidence>
<gene>
    <name evidence="6" type="ORF">AN964_06285</name>
</gene>
<dbReference type="Pfam" id="PF06803">
    <property type="entry name" value="DUF1232"/>
    <property type="match status" value="1"/>
</dbReference>
<dbReference type="Pfam" id="PF01381">
    <property type="entry name" value="HTH_3"/>
    <property type="match status" value="1"/>
</dbReference>
<protein>
    <submittedName>
        <fullName evidence="6">DNA-binding protein</fullName>
    </submittedName>
</protein>
<dbReference type="STRING" id="157838.AN964_06285"/>